<dbReference type="PANTHER" id="PTHR12835:SF5">
    <property type="entry name" value="BIOTIN--PROTEIN LIGASE"/>
    <property type="match status" value="1"/>
</dbReference>
<sequence>MDEGFEALEDLFYKKWLHSGQKVVIEEKSEGQSVEATTVTIQGLTSAGYLLAIGEDSEPCELHPDGNSLI</sequence>
<name>A0A443PWB1_9MAGN</name>
<dbReference type="STRING" id="337451.A0A443PWB1"/>
<gene>
    <name evidence="1" type="ORF">CKAN_02440100</name>
</gene>
<dbReference type="GO" id="GO:0005737">
    <property type="term" value="C:cytoplasm"/>
    <property type="evidence" value="ECO:0007669"/>
    <property type="project" value="TreeGrafter"/>
</dbReference>
<reference evidence="1 2" key="1">
    <citation type="journal article" date="2019" name="Nat. Plants">
        <title>Stout camphor tree genome fills gaps in understanding of flowering plant genome evolution.</title>
        <authorList>
            <person name="Chaw S.M."/>
            <person name="Liu Y.C."/>
            <person name="Wu Y.W."/>
            <person name="Wang H.Y."/>
            <person name="Lin C.I."/>
            <person name="Wu C.S."/>
            <person name="Ke H.M."/>
            <person name="Chang L.Y."/>
            <person name="Hsu C.Y."/>
            <person name="Yang H.T."/>
            <person name="Sudianto E."/>
            <person name="Hsu M.H."/>
            <person name="Wu K.P."/>
            <person name="Wang L.N."/>
            <person name="Leebens-Mack J.H."/>
            <person name="Tsai I.J."/>
        </authorList>
    </citation>
    <scope>NUCLEOTIDE SEQUENCE [LARGE SCALE GENOMIC DNA]</scope>
    <source>
        <strain evidence="2">cv. Chaw 1501</strain>
        <tissue evidence="1">Young leaves</tissue>
    </source>
</reference>
<dbReference type="GO" id="GO:0004077">
    <property type="term" value="F:biotin--[biotin carboxyl-carrier protein] ligase activity"/>
    <property type="evidence" value="ECO:0007669"/>
    <property type="project" value="TreeGrafter"/>
</dbReference>
<accession>A0A443PWB1</accession>
<proteinExistence type="predicted"/>
<keyword evidence="1" id="KW-0436">Ligase</keyword>
<dbReference type="AlphaFoldDB" id="A0A443PWB1"/>
<evidence type="ECO:0000313" key="1">
    <source>
        <dbReference type="EMBL" id="RWR95077.1"/>
    </source>
</evidence>
<dbReference type="PANTHER" id="PTHR12835">
    <property type="entry name" value="BIOTIN PROTEIN LIGASE"/>
    <property type="match status" value="1"/>
</dbReference>
<keyword evidence="2" id="KW-1185">Reference proteome</keyword>
<organism evidence="1 2">
    <name type="scientific">Cinnamomum micranthum f. kanehirae</name>
    <dbReference type="NCBI Taxonomy" id="337451"/>
    <lineage>
        <taxon>Eukaryota</taxon>
        <taxon>Viridiplantae</taxon>
        <taxon>Streptophyta</taxon>
        <taxon>Embryophyta</taxon>
        <taxon>Tracheophyta</taxon>
        <taxon>Spermatophyta</taxon>
        <taxon>Magnoliopsida</taxon>
        <taxon>Magnoliidae</taxon>
        <taxon>Laurales</taxon>
        <taxon>Lauraceae</taxon>
        <taxon>Cinnamomum</taxon>
    </lineage>
</organism>
<dbReference type="OrthoDB" id="10250105at2759"/>
<dbReference type="Proteomes" id="UP000283530">
    <property type="component" value="Unassembled WGS sequence"/>
</dbReference>
<protein>
    <submittedName>
        <fullName evidence="1">Biotin--protein ligase 2 isoform X1</fullName>
    </submittedName>
</protein>
<comment type="caution">
    <text evidence="1">The sequence shown here is derived from an EMBL/GenBank/DDBJ whole genome shotgun (WGS) entry which is preliminary data.</text>
</comment>
<dbReference type="EMBL" id="QPKB01000011">
    <property type="protein sequence ID" value="RWR95077.1"/>
    <property type="molecule type" value="Genomic_DNA"/>
</dbReference>
<evidence type="ECO:0000313" key="2">
    <source>
        <dbReference type="Proteomes" id="UP000283530"/>
    </source>
</evidence>